<feature type="non-terminal residue" evidence="3">
    <location>
        <position position="1"/>
    </location>
</feature>
<dbReference type="PANTHER" id="PTHR13847">
    <property type="entry name" value="SARCOSINE DEHYDROGENASE-RELATED"/>
    <property type="match status" value="1"/>
</dbReference>
<gene>
    <name evidence="3" type="ORF">METZ01_LOCUS245204</name>
</gene>
<dbReference type="Gene3D" id="3.30.9.10">
    <property type="entry name" value="D-Amino Acid Oxidase, subunit A, domain 2"/>
    <property type="match status" value="1"/>
</dbReference>
<accession>A0A382HYC2</accession>
<reference evidence="3" key="1">
    <citation type="submission" date="2018-05" db="EMBL/GenBank/DDBJ databases">
        <authorList>
            <person name="Lanie J.A."/>
            <person name="Ng W.-L."/>
            <person name="Kazmierczak K.M."/>
            <person name="Andrzejewski T.M."/>
            <person name="Davidsen T.M."/>
            <person name="Wayne K.J."/>
            <person name="Tettelin H."/>
            <person name="Glass J.I."/>
            <person name="Rusch D."/>
            <person name="Podicherti R."/>
            <person name="Tsui H.-C.T."/>
            <person name="Winkler M.E."/>
        </authorList>
    </citation>
    <scope>NUCLEOTIDE SEQUENCE</scope>
</reference>
<dbReference type="EMBL" id="UINC01064059">
    <property type="protein sequence ID" value="SVB92350.1"/>
    <property type="molecule type" value="Genomic_DNA"/>
</dbReference>
<protein>
    <recommendedName>
        <fullName evidence="2">FAD dependent oxidoreductase domain-containing protein</fullName>
    </recommendedName>
</protein>
<dbReference type="AlphaFoldDB" id="A0A382HYC2"/>
<dbReference type="InterPro" id="IPR006076">
    <property type="entry name" value="FAD-dep_OxRdtase"/>
</dbReference>
<sequence length="387" mass="43140">VVLVDRLDPGMGTSFGNGGLIQIDAVVPIATPGILRSVPSMLLDPKGPLVVRWRYLHKIAPWLLKFVLAARPDNVERISMALASLLDRSNEEWIELIDEVNARDVLRQSGELHVYRRKEAWDAARPTHDLRRRRGSELVDLTVDEMRQLEPALSPKLHGGVFTPNANSITYPLHLSQRLFEYFRRNGGKFIKENVRYIKIGEDGAVTNLISEKRTWDIESLVVAAGAYSKIFTKSTGAKVPLDTERGYHLWLPNPGIEMRRPIVVGDHHFGIVPMTGGIRLAGTAEFAGLELPPYWHRADILADLAEDFVPGLNTVGAERWMGYRPSLPDSLPVLGKDPERRDLYWAFGHGHLGLTMAAITGKIIAELASGSSPEVDLSPFRIGRFV</sequence>
<dbReference type="InterPro" id="IPR036188">
    <property type="entry name" value="FAD/NAD-bd_sf"/>
</dbReference>
<dbReference type="PANTHER" id="PTHR13847:SF289">
    <property type="entry name" value="GLYCINE OXIDASE"/>
    <property type="match status" value="1"/>
</dbReference>
<proteinExistence type="predicted"/>
<feature type="domain" description="FAD dependent oxidoreductase" evidence="2">
    <location>
        <begin position="1"/>
        <end position="368"/>
    </location>
</feature>
<dbReference type="SUPFAM" id="SSF54373">
    <property type="entry name" value="FAD-linked reductases, C-terminal domain"/>
    <property type="match status" value="1"/>
</dbReference>
<dbReference type="GO" id="GO:0005737">
    <property type="term" value="C:cytoplasm"/>
    <property type="evidence" value="ECO:0007669"/>
    <property type="project" value="TreeGrafter"/>
</dbReference>
<keyword evidence="1" id="KW-0560">Oxidoreductase</keyword>
<dbReference type="SUPFAM" id="SSF51905">
    <property type="entry name" value="FAD/NAD(P)-binding domain"/>
    <property type="match status" value="1"/>
</dbReference>
<evidence type="ECO:0000256" key="1">
    <source>
        <dbReference type="ARBA" id="ARBA00023002"/>
    </source>
</evidence>
<dbReference type="GO" id="GO:0016491">
    <property type="term" value="F:oxidoreductase activity"/>
    <property type="evidence" value="ECO:0007669"/>
    <property type="project" value="UniProtKB-KW"/>
</dbReference>
<dbReference type="Gene3D" id="3.50.50.60">
    <property type="entry name" value="FAD/NAD(P)-binding domain"/>
    <property type="match status" value="1"/>
</dbReference>
<name>A0A382HYC2_9ZZZZ</name>
<dbReference type="Pfam" id="PF01266">
    <property type="entry name" value="DAO"/>
    <property type="match status" value="1"/>
</dbReference>
<evidence type="ECO:0000259" key="2">
    <source>
        <dbReference type="Pfam" id="PF01266"/>
    </source>
</evidence>
<evidence type="ECO:0000313" key="3">
    <source>
        <dbReference type="EMBL" id="SVB92350.1"/>
    </source>
</evidence>
<organism evidence="3">
    <name type="scientific">marine metagenome</name>
    <dbReference type="NCBI Taxonomy" id="408172"/>
    <lineage>
        <taxon>unclassified sequences</taxon>
        <taxon>metagenomes</taxon>
        <taxon>ecological metagenomes</taxon>
    </lineage>
</organism>